<evidence type="ECO:0000256" key="9">
    <source>
        <dbReference type="SAM" id="Phobius"/>
    </source>
</evidence>
<evidence type="ECO:0000313" key="12">
    <source>
        <dbReference type="EMBL" id="KAK3303119.1"/>
    </source>
</evidence>
<evidence type="ECO:0000259" key="10">
    <source>
        <dbReference type="PROSITE" id="PS50893"/>
    </source>
</evidence>
<dbReference type="GO" id="GO:0090374">
    <property type="term" value="P:oligopeptide export from mitochondrion"/>
    <property type="evidence" value="ECO:0007669"/>
    <property type="project" value="TreeGrafter"/>
</dbReference>
<feature type="domain" description="ABC transporter" evidence="10">
    <location>
        <begin position="886"/>
        <end position="1125"/>
    </location>
</feature>
<dbReference type="SUPFAM" id="SSF90123">
    <property type="entry name" value="ABC transporter transmembrane region"/>
    <property type="match status" value="2"/>
</dbReference>
<evidence type="ECO:0000256" key="1">
    <source>
        <dbReference type="ARBA" id="ARBA00004141"/>
    </source>
</evidence>
<feature type="transmembrane region" description="Helical" evidence="9">
    <location>
        <begin position="802"/>
        <end position="822"/>
    </location>
</feature>
<evidence type="ECO:0000256" key="4">
    <source>
        <dbReference type="ARBA" id="ARBA00022692"/>
    </source>
</evidence>
<accession>A0AAJ0GNA9</accession>
<comment type="similarity">
    <text evidence="3">Belongs to the ABC transporter superfamily. ABCB family. Multidrug resistance exporter (TC 3.A.1.201) subfamily.</text>
</comment>
<dbReference type="InterPro" id="IPR036640">
    <property type="entry name" value="ABC1_TM_sf"/>
</dbReference>
<feature type="transmembrane region" description="Helical" evidence="9">
    <location>
        <begin position="720"/>
        <end position="738"/>
    </location>
</feature>
<dbReference type="CDD" id="cd18578">
    <property type="entry name" value="ABC_6TM_Pgp_ABCB1_D2_like"/>
    <property type="match status" value="1"/>
</dbReference>
<comment type="subcellular location">
    <subcellularLocation>
        <location evidence="2">Endomembrane system</location>
    </subcellularLocation>
    <subcellularLocation>
        <location evidence="1">Membrane</location>
        <topology evidence="1">Multi-pass membrane protein</topology>
    </subcellularLocation>
</comment>
<name>A0AAJ0GNA9_9PEZI</name>
<keyword evidence="5" id="KW-0547">Nucleotide-binding</keyword>
<dbReference type="InterPro" id="IPR003439">
    <property type="entry name" value="ABC_transporter-like_ATP-bd"/>
</dbReference>
<keyword evidence="4 9" id="KW-0812">Transmembrane</keyword>
<dbReference type="Gene3D" id="3.40.50.300">
    <property type="entry name" value="P-loop containing nucleotide triphosphate hydrolases"/>
    <property type="match status" value="2"/>
</dbReference>
<organism evidence="12 13">
    <name type="scientific">Chaetomium strumarium</name>
    <dbReference type="NCBI Taxonomy" id="1170767"/>
    <lineage>
        <taxon>Eukaryota</taxon>
        <taxon>Fungi</taxon>
        <taxon>Dikarya</taxon>
        <taxon>Ascomycota</taxon>
        <taxon>Pezizomycotina</taxon>
        <taxon>Sordariomycetes</taxon>
        <taxon>Sordariomycetidae</taxon>
        <taxon>Sordariales</taxon>
        <taxon>Chaetomiaceae</taxon>
        <taxon>Chaetomium</taxon>
    </lineage>
</organism>
<evidence type="ECO:0000256" key="3">
    <source>
        <dbReference type="ARBA" id="ARBA00007577"/>
    </source>
</evidence>
<dbReference type="GeneID" id="87885204"/>
<dbReference type="InterPro" id="IPR027417">
    <property type="entry name" value="P-loop_NTPase"/>
</dbReference>
<dbReference type="InterPro" id="IPR003593">
    <property type="entry name" value="AAA+_ATPase"/>
</dbReference>
<feature type="domain" description="ABC transmembrane type-1" evidence="11">
    <location>
        <begin position="576"/>
        <end position="862"/>
    </location>
</feature>
<dbReference type="PROSITE" id="PS50929">
    <property type="entry name" value="ABC_TM1F"/>
    <property type="match status" value="1"/>
</dbReference>
<evidence type="ECO:0000313" key="13">
    <source>
        <dbReference type="Proteomes" id="UP001273166"/>
    </source>
</evidence>
<dbReference type="PANTHER" id="PTHR43394:SF18">
    <property type="entry name" value="ABC TRANSPORTER B FAMILY MEMBER 11-LIKE"/>
    <property type="match status" value="1"/>
</dbReference>
<dbReference type="GO" id="GO:0005743">
    <property type="term" value="C:mitochondrial inner membrane"/>
    <property type="evidence" value="ECO:0007669"/>
    <property type="project" value="TreeGrafter"/>
</dbReference>
<reference evidence="12" key="2">
    <citation type="submission" date="2023-06" db="EMBL/GenBank/DDBJ databases">
        <authorList>
            <consortium name="Lawrence Berkeley National Laboratory"/>
            <person name="Mondo S.J."/>
            <person name="Hensen N."/>
            <person name="Bonometti L."/>
            <person name="Westerberg I."/>
            <person name="Brannstrom I.O."/>
            <person name="Guillou S."/>
            <person name="Cros-Aarteil S."/>
            <person name="Calhoun S."/>
            <person name="Haridas S."/>
            <person name="Kuo A."/>
            <person name="Pangilinan J."/>
            <person name="Riley R."/>
            <person name="Labutti K."/>
            <person name="Andreopoulos B."/>
            <person name="Lipzen A."/>
            <person name="Chen C."/>
            <person name="Yanf M."/>
            <person name="Daum C."/>
            <person name="Ng V."/>
            <person name="Clum A."/>
            <person name="Steindorff A."/>
            <person name="Ohm R."/>
            <person name="Martin F."/>
            <person name="Silar P."/>
            <person name="Natvig D."/>
            <person name="Lalanne C."/>
            <person name="Gautier V."/>
            <person name="Ament-Velasquez S.L."/>
            <person name="Kruys A."/>
            <person name="Hutchinson M.I."/>
            <person name="Powell A.J."/>
            <person name="Barry K."/>
            <person name="Miller A.N."/>
            <person name="Grigoriev I.V."/>
            <person name="Debuchy R."/>
            <person name="Gladieux P."/>
            <person name="Thoren M.H."/>
            <person name="Johannesson H."/>
        </authorList>
    </citation>
    <scope>NUCLEOTIDE SEQUENCE</scope>
    <source>
        <strain evidence="12">CBS 333.67</strain>
    </source>
</reference>
<proteinExistence type="inferred from homology"/>
<keyword evidence="12" id="KW-0378">Hydrolase</keyword>
<dbReference type="SMART" id="SM00382">
    <property type="entry name" value="AAA"/>
    <property type="match status" value="2"/>
</dbReference>
<dbReference type="Pfam" id="PF00664">
    <property type="entry name" value="ABC_membrane"/>
    <property type="match status" value="1"/>
</dbReference>
<dbReference type="GO" id="GO:0015421">
    <property type="term" value="F:ABC-type oligopeptide transporter activity"/>
    <property type="evidence" value="ECO:0007669"/>
    <property type="project" value="TreeGrafter"/>
</dbReference>
<dbReference type="InterPro" id="IPR017871">
    <property type="entry name" value="ABC_transporter-like_CS"/>
</dbReference>
<reference evidence="12" key="1">
    <citation type="journal article" date="2023" name="Mol. Phylogenet. Evol.">
        <title>Genome-scale phylogeny and comparative genomics of the fungal order Sordariales.</title>
        <authorList>
            <person name="Hensen N."/>
            <person name="Bonometti L."/>
            <person name="Westerberg I."/>
            <person name="Brannstrom I.O."/>
            <person name="Guillou S."/>
            <person name="Cros-Aarteil S."/>
            <person name="Calhoun S."/>
            <person name="Haridas S."/>
            <person name="Kuo A."/>
            <person name="Mondo S."/>
            <person name="Pangilinan J."/>
            <person name="Riley R."/>
            <person name="LaButti K."/>
            <person name="Andreopoulos B."/>
            <person name="Lipzen A."/>
            <person name="Chen C."/>
            <person name="Yan M."/>
            <person name="Daum C."/>
            <person name="Ng V."/>
            <person name="Clum A."/>
            <person name="Steindorff A."/>
            <person name="Ohm R.A."/>
            <person name="Martin F."/>
            <person name="Silar P."/>
            <person name="Natvig D.O."/>
            <person name="Lalanne C."/>
            <person name="Gautier V."/>
            <person name="Ament-Velasquez S.L."/>
            <person name="Kruys A."/>
            <person name="Hutchinson M.I."/>
            <person name="Powell A.J."/>
            <person name="Barry K."/>
            <person name="Miller A.N."/>
            <person name="Grigoriev I.V."/>
            <person name="Debuchy R."/>
            <person name="Gladieux P."/>
            <person name="Hiltunen Thoren M."/>
            <person name="Johannesson H."/>
        </authorList>
    </citation>
    <scope>NUCLEOTIDE SEQUENCE</scope>
    <source>
        <strain evidence="12">CBS 333.67</strain>
    </source>
</reference>
<dbReference type="SUPFAM" id="SSF52540">
    <property type="entry name" value="P-loop containing nucleoside triphosphate hydrolases"/>
    <property type="match status" value="2"/>
</dbReference>
<keyword evidence="8 9" id="KW-0472">Membrane</keyword>
<keyword evidence="7 9" id="KW-1133">Transmembrane helix</keyword>
<dbReference type="GO" id="GO:0005524">
    <property type="term" value="F:ATP binding"/>
    <property type="evidence" value="ECO:0007669"/>
    <property type="project" value="UniProtKB-KW"/>
</dbReference>
<feature type="transmembrane region" description="Helical" evidence="9">
    <location>
        <begin position="834"/>
        <end position="854"/>
    </location>
</feature>
<feature type="transmembrane region" description="Helical" evidence="9">
    <location>
        <begin position="47"/>
        <end position="70"/>
    </location>
</feature>
<evidence type="ECO:0000256" key="6">
    <source>
        <dbReference type="ARBA" id="ARBA00022840"/>
    </source>
</evidence>
<dbReference type="PROSITE" id="PS50893">
    <property type="entry name" value="ABC_TRANSPORTER_2"/>
    <property type="match status" value="2"/>
</dbReference>
<sequence length="1130" mass="124703">MAQSLHTAAPPSPPAKQKSSFLLKPQYKTALKDFIRIFSFSTWLDKVLLLAAVLTSVGAGVTMPIMNIVFGRMVNSFTGYFGANATTTYQMFENAIRTCALYLVGLFFIKLALDYVAYHADIQASITANEIFSSIRMITACGAREKMARRYATWVDESRRRGLKMSPLIAIQQAPVQFAVYRVLMSVMLMTRSISGITGPLSAAARAAGAATIFYTILDAPKPDKSGVKHPEVSATEDIVLEHVNFAYPTRPDLKILDDLSLRFPSGKVTAIVGPSGSGKSTIVGLLERWYEIESSDSGHPSLLWRNGSISIGGRPLREIDLKWWRRQIGLVQQEPCLFNNTIYANVEFGLIGTDWETADRETKKQLVEQACTEAFAEEFVSRLPEGYSTVVGDAGIKLSGGQRQRLAIARSIVKRPKILILDEATSSIDVRGEKMVQAALDKVAKNRTTVVIAHRLATVRKADNILVLRKGRVVQQGTHDSLMQEEGGAYWALATAQQLAMGAEEDLKSADPGQPGKTELSEKNSMVTISTDTTLVESVAAPGNDSAAPKRSRGLWESFVLLIHEQKQRGKWYSILVLSTLGGGASQPIQAYLFATELTLFQFWGDWLQSLANFWSLMFVMLAIFVAISYFALGWSSSTLAFHLTHYYRGEYFRDILSQSVAFFDADDHSVGALTAQLATDPSQLQELLGTNMAFAIISVLNVIGCVVVAFYFGWKLSLVTLCSSMPLIIAAAFFRIRFETQSEKANNEVFAESAKFATESIGAFRTVSSLTLEDTIIRRYETLLQRHVTKAFWKSTWTTLIFAVADSVPLLCVAFVLWYGGNLMLRHEYNSFQYMVVYIAILQGGLGAGQWLSHGPNLARASVAASRIINMRSQDRTDGKLVSLDVGDIGDGDKGAKIQFQNVSFRYPTRDVPILNGLSLTVRSGKTTVISLLERFYSPNGGRILYNGLDISDLCVASYRKDISLVSQEPNLFDGTLRENILLGVDEATATEEQLHQACRDAEIHDFIVSLPDGYDTSVGTRGVTLSGGQKQRLAIARALIRNPRLLLLDEATSNLDAETEKSVQAVFEKHKRNRTMVVVAHRLATVQNADVIFVLADGRVVEKGDHASLLSQRGIYYQMCQSQALDR</sequence>
<evidence type="ECO:0000256" key="8">
    <source>
        <dbReference type="ARBA" id="ARBA00023136"/>
    </source>
</evidence>
<comment type="caution">
    <text evidence="12">The sequence shown here is derived from an EMBL/GenBank/DDBJ whole genome shotgun (WGS) entry which is preliminary data.</text>
</comment>
<dbReference type="PANTHER" id="PTHR43394">
    <property type="entry name" value="ATP-DEPENDENT PERMEASE MDL1, MITOCHONDRIAL"/>
    <property type="match status" value="1"/>
</dbReference>
<keyword evidence="6" id="KW-0067">ATP-binding</keyword>
<dbReference type="InterPro" id="IPR039421">
    <property type="entry name" value="Type_1_exporter"/>
</dbReference>
<dbReference type="Proteomes" id="UP001273166">
    <property type="component" value="Unassembled WGS sequence"/>
</dbReference>
<dbReference type="Gene3D" id="1.20.1560.10">
    <property type="entry name" value="ABC transporter type 1, transmembrane domain"/>
    <property type="match status" value="2"/>
</dbReference>
<gene>
    <name evidence="12" type="ORF">B0T15DRAFT_486620</name>
</gene>
<feature type="transmembrane region" description="Helical" evidence="9">
    <location>
        <begin position="573"/>
        <end position="595"/>
    </location>
</feature>
<dbReference type="Pfam" id="PF00005">
    <property type="entry name" value="ABC_tran"/>
    <property type="match status" value="2"/>
</dbReference>
<dbReference type="GO" id="GO:0016887">
    <property type="term" value="F:ATP hydrolysis activity"/>
    <property type="evidence" value="ECO:0007669"/>
    <property type="project" value="InterPro"/>
</dbReference>
<protein>
    <submittedName>
        <fullName evidence="12">P-loop containing nucleoside triphosphate hydrolase protein</fullName>
    </submittedName>
</protein>
<dbReference type="InterPro" id="IPR011527">
    <property type="entry name" value="ABC1_TM_dom"/>
</dbReference>
<evidence type="ECO:0000259" key="11">
    <source>
        <dbReference type="PROSITE" id="PS50929"/>
    </source>
</evidence>
<feature type="transmembrane region" description="Helical" evidence="9">
    <location>
        <begin position="694"/>
        <end position="714"/>
    </location>
</feature>
<evidence type="ECO:0000256" key="2">
    <source>
        <dbReference type="ARBA" id="ARBA00004308"/>
    </source>
</evidence>
<dbReference type="AlphaFoldDB" id="A0AAJ0GNA9"/>
<dbReference type="RefSeq" id="XP_062718899.1">
    <property type="nucleotide sequence ID" value="XM_062866375.1"/>
</dbReference>
<dbReference type="FunFam" id="3.40.50.300:FF:000913">
    <property type="entry name" value="ABC multidrug transporter SitT"/>
    <property type="match status" value="1"/>
</dbReference>
<dbReference type="GO" id="GO:0012505">
    <property type="term" value="C:endomembrane system"/>
    <property type="evidence" value="ECO:0007669"/>
    <property type="project" value="UniProtKB-SubCell"/>
</dbReference>
<keyword evidence="13" id="KW-1185">Reference proteome</keyword>
<dbReference type="FunFam" id="3.40.50.300:FF:001530">
    <property type="entry name" value="ABC multidrug transporter (Eurofung)"/>
    <property type="match status" value="1"/>
</dbReference>
<dbReference type="PROSITE" id="PS00211">
    <property type="entry name" value="ABC_TRANSPORTER_1"/>
    <property type="match status" value="2"/>
</dbReference>
<evidence type="ECO:0000256" key="7">
    <source>
        <dbReference type="ARBA" id="ARBA00022989"/>
    </source>
</evidence>
<feature type="transmembrane region" description="Helical" evidence="9">
    <location>
        <begin position="615"/>
        <end position="634"/>
    </location>
</feature>
<feature type="domain" description="ABC transporter" evidence="10">
    <location>
        <begin position="239"/>
        <end position="496"/>
    </location>
</feature>
<evidence type="ECO:0000256" key="5">
    <source>
        <dbReference type="ARBA" id="ARBA00022741"/>
    </source>
</evidence>
<dbReference type="EMBL" id="JAUDZG010000006">
    <property type="protein sequence ID" value="KAK3303119.1"/>
    <property type="molecule type" value="Genomic_DNA"/>
</dbReference>